<dbReference type="EMBL" id="BMIH01000004">
    <property type="protein sequence ID" value="GGB39896.1"/>
    <property type="molecule type" value="Genomic_DNA"/>
</dbReference>
<gene>
    <name evidence="3" type="ORF">GCM10011380_31770</name>
</gene>
<accession>A0A916TE08</accession>
<dbReference type="InterPro" id="IPR024445">
    <property type="entry name" value="Tnp_ISXO2-like"/>
</dbReference>
<evidence type="ECO:0000259" key="2">
    <source>
        <dbReference type="SMART" id="SM01126"/>
    </source>
</evidence>
<feature type="domain" description="ISXO2-like transposase" evidence="2">
    <location>
        <begin position="156"/>
        <end position="308"/>
    </location>
</feature>
<protein>
    <recommendedName>
        <fullName evidence="2">ISXO2-like transposase domain-containing protein</fullName>
    </recommendedName>
</protein>
<reference evidence="3" key="2">
    <citation type="submission" date="2020-09" db="EMBL/GenBank/DDBJ databases">
        <authorList>
            <person name="Sun Q."/>
            <person name="Zhou Y."/>
        </authorList>
    </citation>
    <scope>NUCLEOTIDE SEQUENCE</scope>
    <source>
        <strain evidence="3">CGMCC 1.15330</strain>
    </source>
</reference>
<dbReference type="AlphaFoldDB" id="A0A916TE08"/>
<name>A0A916TE08_9SPHN</name>
<proteinExistence type="predicted"/>
<evidence type="ECO:0000313" key="3">
    <source>
        <dbReference type="EMBL" id="GGB39896.1"/>
    </source>
</evidence>
<dbReference type="Proteomes" id="UP000623067">
    <property type="component" value="Unassembled WGS sequence"/>
</dbReference>
<sequence length="358" mass="40906">MDSASDTGKARRTRNASGSHFRQSKAWRTFPLSKLEKITEEDAETLFRKMRWPATDGEPVCPWCGSHEHWYLANQRRWKCKEASCRKQFSITSGTPLAHHKLSFKQMLSAARSFTKGAKGNNAIDLTADVDFEYKTGYVLQQKYREGILHSMRDERLTGEVEIDGGWFGGYIKPENRKINRVDRRLKANLNGKRRVVVGARERRDGGRMIVGVFDTEDQACAWLSESIDIMATVYADEAPAWDDLHATHDVKRVNHSELYATGDKNIINTNQMESFFSRLRRMETGTHHHIAGRYLLRYASDGAWREVKSRVDHLTQTHDLLKAVLAAPQSRSFSGYWQRGSANHVDSLFGDIFAGLH</sequence>
<dbReference type="NCBIfam" id="NF033547">
    <property type="entry name" value="transpos_IS1595"/>
    <property type="match status" value="1"/>
</dbReference>
<comment type="caution">
    <text evidence="3">The sequence shown here is derived from an EMBL/GenBank/DDBJ whole genome shotgun (WGS) entry which is preliminary data.</text>
</comment>
<dbReference type="RefSeq" id="WP_188660012.1">
    <property type="nucleotide sequence ID" value="NZ_BMIH01000004.1"/>
</dbReference>
<evidence type="ECO:0000256" key="1">
    <source>
        <dbReference type="SAM" id="MobiDB-lite"/>
    </source>
</evidence>
<reference evidence="3" key="1">
    <citation type="journal article" date="2014" name="Int. J. Syst. Evol. Microbiol.">
        <title>Complete genome sequence of Corynebacterium casei LMG S-19264T (=DSM 44701T), isolated from a smear-ripened cheese.</title>
        <authorList>
            <consortium name="US DOE Joint Genome Institute (JGI-PGF)"/>
            <person name="Walter F."/>
            <person name="Albersmeier A."/>
            <person name="Kalinowski J."/>
            <person name="Ruckert C."/>
        </authorList>
    </citation>
    <scope>NUCLEOTIDE SEQUENCE</scope>
    <source>
        <strain evidence="3">CGMCC 1.15330</strain>
    </source>
</reference>
<evidence type="ECO:0000313" key="4">
    <source>
        <dbReference type="Proteomes" id="UP000623067"/>
    </source>
</evidence>
<organism evidence="3 4">
    <name type="scientific">Sphingomonas metalli</name>
    <dbReference type="NCBI Taxonomy" id="1779358"/>
    <lineage>
        <taxon>Bacteria</taxon>
        <taxon>Pseudomonadati</taxon>
        <taxon>Pseudomonadota</taxon>
        <taxon>Alphaproteobacteria</taxon>
        <taxon>Sphingomonadales</taxon>
        <taxon>Sphingomonadaceae</taxon>
        <taxon>Sphingomonas</taxon>
    </lineage>
</organism>
<dbReference type="SMART" id="SM01126">
    <property type="entry name" value="DDE_Tnp_IS1595"/>
    <property type="match status" value="1"/>
</dbReference>
<keyword evidence="4" id="KW-1185">Reference proteome</keyword>
<dbReference type="Pfam" id="PF12760">
    <property type="entry name" value="Zn_ribbon_IS1595"/>
    <property type="match status" value="1"/>
</dbReference>
<dbReference type="Pfam" id="PF12762">
    <property type="entry name" value="DDE_Tnp_IS1595"/>
    <property type="match status" value="1"/>
</dbReference>
<feature type="region of interest" description="Disordered" evidence="1">
    <location>
        <begin position="1"/>
        <end position="22"/>
    </location>
</feature>
<dbReference type="InterPro" id="IPR024442">
    <property type="entry name" value="Transposase_Zn_ribbon"/>
</dbReference>